<proteinExistence type="predicted"/>
<feature type="transmembrane region" description="Helical" evidence="1">
    <location>
        <begin position="6"/>
        <end position="25"/>
    </location>
</feature>
<dbReference type="Gene3D" id="1.20.120.1490">
    <property type="match status" value="1"/>
</dbReference>
<organism evidence="2 3">
    <name type="scientific">Asprobacillus argus</name>
    <dbReference type="NCBI Taxonomy" id="3076534"/>
    <lineage>
        <taxon>Bacteria</taxon>
        <taxon>Pseudomonadati</taxon>
        <taxon>Bacteroidota</taxon>
        <taxon>Flavobacteriia</taxon>
        <taxon>Flavobacteriales</taxon>
        <taxon>Flavobacteriaceae</taxon>
        <taxon>Asprobacillus</taxon>
    </lineage>
</organism>
<dbReference type="Proteomes" id="UP001257277">
    <property type="component" value="Unassembled WGS sequence"/>
</dbReference>
<keyword evidence="1" id="KW-0472">Membrane</keyword>
<evidence type="ECO:0000313" key="3">
    <source>
        <dbReference type="Proteomes" id="UP001257277"/>
    </source>
</evidence>
<evidence type="ECO:0000256" key="1">
    <source>
        <dbReference type="SAM" id="Phobius"/>
    </source>
</evidence>
<evidence type="ECO:0008006" key="4">
    <source>
        <dbReference type="Google" id="ProtNLM"/>
    </source>
</evidence>
<reference evidence="2 3" key="1">
    <citation type="submission" date="2023-09" db="EMBL/GenBank/DDBJ databases">
        <title>Novel taxa isolated from Blanes Bay.</title>
        <authorList>
            <person name="Rey-Velasco X."/>
            <person name="Lucena T."/>
        </authorList>
    </citation>
    <scope>NUCLEOTIDE SEQUENCE [LARGE SCALE GENOMIC DNA]</scope>
    <source>
        <strain evidence="2 3">S356</strain>
    </source>
</reference>
<sequence length="151" mass="18075">MRKKILYIFFIVLLLINGVLLYMLIQKPQKKGNSKDHFLTQKLEFNEDQEVRFRFLDNEHRKQMRHIDAQMRAAKEELFNSFSDTAFSPVIITERIGSLETKKEQELYAFFKQVRQLCNDDQAKKFDLIIKEALHKRGPKGKRDHKRPPPR</sequence>
<name>A0ABU3LHG6_9FLAO</name>
<dbReference type="EMBL" id="JAVTTO010000004">
    <property type="protein sequence ID" value="MDT7833159.1"/>
    <property type="molecule type" value="Genomic_DNA"/>
</dbReference>
<gene>
    <name evidence="2" type="ORF">RQM59_12250</name>
</gene>
<dbReference type="RefSeq" id="WP_349242409.1">
    <property type="nucleotide sequence ID" value="NZ_JAVTTO010000004.1"/>
</dbReference>
<accession>A0ABU3LHG6</accession>
<comment type="caution">
    <text evidence="2">The sequence shown here is derived from an EMBL/GenBank/DDBJ whole genome shotgun (WGS) entry which is preliminary data.</text>
</comment>
<keyword evidence="1" id="KW-0812">Transmembrane</keyword>
<protein>
    <recommendedName>
        <fullName evidence="4">Periplasmic heavy metal sensor</fullName>
    </recommendedName>
</protein>
<evidence type="ECO:0000313" key="2">
    <source>
        <dbReference type="EMBL" id="MDT7833159.1"/>
    </source>
</evidence>
<keyword evidence="1" id="KW-1133">Transmembrane helix</keyword>
<keyword evidence="3" id="KW-1185">Reference proteome</keyword>